<feature type="transmembrane region" description="Helical" evidence="6">
    <location>
        <begin position="6"/>
        <end position="31"/>
    </location>
</feature>
<feature type="compositionally biased region" description="Low complexity" evidence="5">
    <location>
        <begin position="382"/>
        <end position="391"/>
    </location>
</feature>
<keyword evidence="3 6" id="KW-1133">Transmembrane helix</keyword>
<sequence length="575" mass="64849">MGIPFSIYIDILAFLCTGGAIWLAIIHIYRHLLNYTEPIFQRYIVRIIFMVPVYALMSFLSLVAPRSSIYFNSFREGYEAWVIYNFLSLCLAWVGGPGAVVLSLTGRVLKPSWFLMTCCLPPIPLDGCFIRRCKQGCLQFVILKPILVAVTLVLYAKGKYEDGNFSPNQAYLYLTIIYTISYTLALCALVLFYMACKDLLKPFNPVPKFIIIKSVVFLTYWQGVLVFLAAKSGFIKGAEEAAQFQNFLICVEMLIAAVGHLYAFPYKEYAGANIGGSRGFRRALAHALMLNDFYHDTVHQFAPTYHDYVLYNHNESDEGTRKYRSRTFVPTGPEMDAARRNKPVIPSKLEDIQLSSLPPDGTGAPQNPNSAPVSASADIPKSSLLTDHSNSSSVPYDMSLIDMDLSSYPSEVPAVKDTNPRIPVMSGIYIGASTSLARRLQNKARQVIAEVRIPQRQPRREIRWRRSLHGWLKLNIDDGARSVEYGMASCGWIQFEGILRVHQFGRYEKLPTADEGGRRGRPRRRWLKKMSGGIRLSRCVKLRFAIGSMNVIFSGHGWGLPTLSHPSLHQRPPRF</sequence>
<accession>A0ABR2B512</accession>
<feature type="transmembrane region" description="Helical" evidence="6">
    <location>
        <begin position="206"/>
        <end position="230"/>
    </location>
</feature>
<feature type="transmembrane region" description="Helical" evidence="6">
    <location>
        <begin position="83"/>
        <end position="104"/>
    </location>
</feature>
<evidence type="ECO:0000256" key="4">
    <source>
        <dbReference type="ARBA" id="ARBA00023136"/>
    </source>
</evidence>
<name>A0ABR2B512_9ROSI</name>
<proteinExistence type="predicted"/>
<dbReference type="SMART" id="SM01417">
    <property type="entry name" value="Solute_trans_a"/>
    <property type="match status" value="1"/>
</dbReference>
<keyword evidence="4 6" id="KW-0472">Membrane</keyword>
<keyword evidence="8" id="KW-1185">Reference proteome</keyword>
<dbReference type="Proteomes" id="UP001472677">
    <property type="component" value="Unassembled WGS sequence"/>
</dbReference>
<protein>
    <submittedName>
        <fullName evidence="7">Uncharacterized protein</fullName>
    </submittedName>
</protein>
<keyword evidence="2 6" id="KW-0812">Transmembrane</keyword>
<dbReference type="InterPro" id="IPR005178">
    <property type="entry name" value="Ostalpha/TMEM184C"/>
</dbReference>
<dbReference type="PANTHER" id="PTHR23423">
    <property type="entry name" value="ORGANIC SOLUTE TRANSPORTER-RELATED"/>
    <property type="match status" value="1"/>
</dbReference>
<evidence type="ECO:0000313" key="7">
    <source>
        <dbReference type="EMBL" id="KAK8501711.1"/>
    </source>
</evidence>
<feature type="transmembrane region" description="Helical" evidence="6">
    <location>
        <begin position="170"/>
        <end position="194"/>
    </location>
</feature>
<gene>
    <name evidence="7" type="ORF">V6N12_002449</name>
</gene>
<evidence type="ECO:0000256" key="1">
    <source>
        <dbReference type="ARBA" id="ARBA00004141"/>
    </source>
</evidence>
<comment type="subcellular location">
    <subcellularLocation>
        <location evidence="1">Membrane</location>
        <topology evidence="1">Multi-pass membrane protein</topology>
    </subcellularLocation>
</comment>
<evidence type="ECO:0000256" key="2">
    <source>
        <dbReference type="ARBA" id="ARBA00022692"/>
    </source>
</evidence>
<evidence type="ECO:0000256" key="3">
    <source>
        <dbReference type="ARBA" id="ARBA00022989"/>
    </source>
</evidence>
<organism evidence="7 8">
    <name type="scientific">Hibiscus sabdariffa</name>
    <name type="common">roselle</name>
    <dbReference type="NCBI Taxonomy" id="183260"/>
    <lineage>
        <taxon>Eukaryota</taxon>
        <taxon>Viridiplantae</taxon>
        <taxon>Streptophyta</taxon>
        <taxon>Embryophyta</taxon>
        <taxon>Tracheophyta</taxon>
        <taxon>Spermatophyta</taxon>
        <taxon>Magnoliopsida</taxon>
        <taxon>eudicotyledons</taxon>
        <taxon>Gunneridae</taxon>
        <taxon>Pentapetalae</taxon>
        <taxon>rosids</taxon>
        <taxon>malvids</taxon>
        <taxon>Malvales</taxon>
        <taxon>Malvaceae</taxon>
        <taxon>Malvoideae</taxon>
        <taxon>Hibiscus</taxon>
    </lineage>
</organism>
<evidence type="ECO:0000256" key="6">
    <source>
        <dbReference type="SAM" id="Phobius"/>
    </source>
</evidence>
<reference evidence="7 8" key="1">
    <citation type="journal article" date="2024" name="G3 (Bethesda)">
        <title>Genome assembly of Hibiscus sabdariffa L. provides insights into metabolisms of medicinal natural products.</title>
        <authorList>
            <person name="Kim T."/>
        </authorList>
    </citation>
    <scope>NUCLEOTIDE SEQUENCE [LARGE SCALE GENOMIC DNA]</scope>
    <source>
        <strain evidence="7">TK-2024</strain>
        <tissue evidence="7">Old leaves</tissue>
    </source>
</reference>
<evidence type="ECO:0000313" key="8">
    <source>
        <dbReference type="Proteomes" id="UP001472677"/>
    </source>
</evidence>
<feature type="transmembrane region" description="Helical" evidence="6">
    <location>
        <begin position="43"/>
        <end position="63"/>
    </location>
</feature>
<comment type="caution">
    <text evidence="7">The sequence shown here is derived from an EMBL/GenBank/DDBJ whole genome shotgun (WGS) entry which is preliminary data.</text>
</comment>
<feature type="compositionally biased region" description="Polar residues" evidence="5">
    <location>
        <begin position="364"/>
        <end position="373"/>
    </location>
</feature>
<dbReference type="EMBL" id="JBBPBM010000182">
    <property type="protein sequence ID" value="KAK8501711.1"/>
    <property type="molecule type" value="Genomic_DNA"/>
</dbReference>
<evidence type="ECO:0000256" key="5">
    <source>
        <dbReference type="SAM" id="MobiDB-lite"/>
    </source>
</evidence>
<dbReference type="Pfam" id="PF03619">
    <property type="entry name" value="Solute_trans_a"/>
    <property type="match status" value="1"/>
</dbReference>
<feature type="region of interest" description="Disordered" evidence="5">
    <location>
        <begin position="353"/>
        <end position="391"/>
    </location>
</feature>
<feature type="transmembrane region" description="Helical" evidence="6">
    <location>
        <begin position="140"/>
        <end position="158"/>
    </location>
</feature>